<sequence length="247" mass="26691">MPPAFGVGDASWARTDGAPTTERAPRDAVETPSAAARATTSRRFSRPVMTSRKSRSNAWESLPETIEDISCTHAPRDPVRRGDDDAGDERSSPGAEKPGTERQYSAGTGDAGGGRSGWQLGSRQTRNGRQVCRGRAWRFQVEVRVANAAVEAACRTPQPDGRFDVDNGRPTTCPDHRRRPMGRVRETTPLRGVVIEPMEGLRCFDRGRVINGAAGTAVRGTTRARTASRSPGSPRPGNHYPVCEPTS</sequence>
<proteinExistence type="predicted"/>
<gene>
    <name evidence="2" type="ORF">AVDCRST_MAG70-518</name>
</gene>
<feature type="compositionally biased region" description="Low complexity" evidence="1">
    <location>
        <begin position="31"/>
        <end position="42"/>
    </location>
</feature>
<reference evidence="2" key="1">
    <citation type="submission" date="2020-02" db="EMBL/GenBank/DDBJ databases">
        <authorList>
            <person name="Meier V. D."/>
        </authorList>
    </citation>
    <scope>NUCLEOTIDE SEQUENCE</scope>
    <source>
        <strain evidence="2">AVDCRST_MAG70</strain>
    </source>
</reference>
<dbReference type="EMBL" id="CADCWH010000081">
    <property type="protein sequence ID" value="CAA9546041.1"/>
    <property type="molecule type" value="Genomic_DNA"/>
</dbReference>
<feature type="region of interest" description="Disordered" evidence="1">
    <location>
        <begin position="1"/>
        <end position="127"/>
    </location>
</feature>
<evidence type="ECO:0000256" key="1">
    <source>
        <dbReference type="SAM" id="MobiDB-lite"/>
    </source>
</evidence>
<feature type="region of interest" description="Disordered" evidence="1">
    <location>
        <begin position="212"/>
        <end position="247"/>
    </location>
</feature>
<feature type="compositionally biased region" description="Basic and acidic residues" evidence="1">
    <location>
        <begin position="74"/>
        <end position="91"/>
    </location>
</feature>
<protein>
    <submittedName>
        <fullName evidence="2">Uncharacterized protein</fullName>
    </submittedName>
</protein>
<organism evidence="2">
    <name type="scientific">uncultured Thermomicrobiales bacterium</name>
    <dbReference type="NCBI Taxonomy" id="1645740"/>
    <lineage>
        <taxon>Bacteria</taxon>
        <taxon>Pseudomonadati</taxon>
        <taxon>Thermomicrobiota</taxon>
        <taxon>Thermomicrobia</taxon>
        <taxon>Thermomicrobiales</taxon>
        <taxon>environmental samples</taxon>
    </lineage>
</organism>
<feature type="compositionally biased region" description="Low complexity" evidence="1">
    <location>
        <begin position="212"/>
        <end position="237"/>
    </location>
</feature>
<dbReference type="AlphaFoldDB" id="A0A6J4UEA7"/>
<name>A0A6J4UEA7_9BACT</name>
<evidence type="ECO:0000313" key="2">
    <source>
        <dbReference type="EMBL" id="CAA9546041.1"/>
    </source>
</evidence>
<accession>A0A6J4UEA7</accession>